<organism evidence="2 3">
    <name type="scientific">Orbilia brochopaga</name>
    <dbReference type="NCBI Taxonomy" id="3140254"/>
    <lineage>
        <taxon>Eukaryota</taxon>
        <taxon>Fungi</taxon>
        <taxon>Dikarya</taxon>
        <taxon>Ascomycota</taxon>
        <taxon>Pezizomycotina</taxon>
        <taxon>Orbiliomycetes</taxon>
        <taxon>Orbiliales</taxon>
        <taxon>Orbiliaceae</taxon>
        <taxon>Orbilia</taxon>
    </lineage>
</organism>
<sequence>MDTNTSTSNADVGEDKKAGGSSCNLQPIIIDGGCMCQLVRYRITIPVDFQQTELYDKVVGFSHCYCHACRTAVSALTRTRLKIPRDMVQRFSRGKLIKQESSKCAVSPENSENESTSDLENKTRPEPTQTLKSKLIHPLEPAGRYQYQKGISPTHGKVQKPRTTLEAIQQDPNLEEEEPFGTDTAYGCCCDDEDEEPSILVAEDRRPSLIKLPWSGSGGYHRRIWKRGRGVGGKEKSSAGVSPHSLTSTVATGIGTDEDVSPGDSPLTQSSEIEGPFKTTEDKGKGKAKIGLWSRMRGKASIVISPKDKDKTNMTATLPPVLAPTLESTIQLSATGQKDIQATTTDGEACPETSPPPPSSLDVLRWESRLDQQCPNSDSDSDSDCSDPCRKALRIPWPFKEYSLSTRDGRTSYNGFCVYCGGSLTYRTSVTIHDMMDVLVGSMDDPEQAMQDVGFLAEFHCDLAGSIEDGARLGTQAGHVRDEKVVRVLGCDWEPHKPRESVVDGDKGSVMGYEDDLIDGEMIYDEMT</sequence>
<name>A0AAV9VCY5_9PEZI</name>
<feature type="region of interest" description="Disordered" evidence="1">
    <location>
        <begin position="1"/>
        <end position="20"/>
    </location>
</feature>
<comment type="caution">
    <text evidence="2">The sequence shown here is derived from an EMBL/GenBank/DDBJ whole genome shotgun (WGS) entry which is preliminary data.</text>
</comment>
<evidence type="ECO:0000313" key="3">
    <source>
        <dbReference type="Proteomes" id="UP001375240"/>
    </source>
</evidence>
<protein>
    <submittedName>
        <fullName evidence="2">Uncharacterized protein</fullName>
    </submittedName>
</protein>
<dbReference type="InterPro" id="IPR011057">
    <property type="entry name" value="Mss4-like_sf"/>
</dbReference>
<evidence type="ECO:0000256" key="1">
    <source>
        <dbReference type="SAM" id="MobiDB-lite"/>
    </source>
</evidence>
<dbReference type="SUPFAM" id="SSF51316">
    <property type="entry name" value="Mss4-like"/>
    <property type="match status" value="1"/>
</dbReference>
<keyword evidence="3" id="KW-1185">Reference proteome</keyword>
<feature type="region of interest" description="Disordered" evidence="1">
    <location>
        <begin position="99"/>
        <end position="130"/>
    </location>
</feature>
<evidence type="ECO:0000313" key="2">
    <source>
        <dbReference type="EMBL" id="KAK6358991.1"/>
    </source>
</evidence>
<feature type="compositionally biased region" description="Polar residues" evidence="1">
    <location>
        <begin position="1"/>
        <end position="10"/>
    </location>
</feature>
<reference evidence="2 3" key="1">
    <citation type="submission" date="2019-10" db="EMBL/GenBank/DDBJ databases">
        <authorList>
            <person name="Palmer J.M."/>
        </authorList>
    </citation>
    <scope>NUCLEOTIDE SEQUENCE [LARGE SCALE GENOMIC DNA]</scope>
    <source>
        <strain evidence="2 3">TWF696</strain>
    </source>
</reference>
<feature type="region of interest" description="Disordered" evidence="1">
    <location>
        <begin position="230"/>
        <end position="289"/>
    </location>
</feature>
<proteinExistence type="predicted"/>
<gene>
    <name evidence="2" type="ORF">TWF696_000163</name>
</gene>
<dbReference type="AlphaFoldDB" id="A0AAV9VCY5"/>
<dbReference type="EMBL" id="JAVHNQ010000001">
    <property type="protein sequence ID" value="KAK6358991.1"/>
    <property type="molecule type" value="Genomic_DNA"/>
</dbReference>
<accession>A0AAV9VCY5</accession>
<dbReference type="Proteomes" id="UP001375240">
    <property type="component" value="Unassembled WGS sequence"/>
</dbReference>